<dbReference type="Proteomes" id="UP000319801">
    <property type="component" value="Unassembled WGS sequence"/>
</dbReference>
<feature type="region of interest" description="Disordered" evidence="1">
    <location>
        <begin position="131"/>
        <end position="165"/>
    </location>
</feature>
<dbReference type="EMBL" id="VCAZ01000038">
    <property type="protein sequence ID" value="TSL89888.1"/>
    <property type="molecule type" value="Genomic_DNA"/>
</dbReference>
<evidence type="ECO:0000313" key="3">
    <source>
        <dbReference type="Proteomes" id="UP000319801"/>
    </source>
</evidence>
<evidence type="ECO:0000313" key="2">
    <source>
        <dbReference type="EMBL" id="TSL89888.1"/>
    </source>
</evidence>
<feature type="compositionally biased region" description="Basic and acidic residues" evidence="1">
    <location>
        <begin position="138"/>
        <end position="153"/>
    </location>
</feature>
<name>A0A556U1V0_BAGYA</name>
<sequence>MNANLEEVIEVVIVLFSCGASALTAAAPLMDCGVSSALWEPNNPPRSVFLLGVRPHQLGGSERHIVMNIIRGKAHSFFLNPGSVTIRSNCTLHTGLIRDSNFHSMTLVRPLVRHLALAAANLARRGFSLPSGTSSPDIKMEPTKPKITWRDRGYANSASQTHAVK</sequence>
<evidence type="ECO:0000256" key="1">
    <source>
        <dbReference type="SAM" id="MobiDB-lite"/>
    </source>
</evidence>
<accession>A0A556U1V0</accession>
<comment type="caution">
    <text evidence="2">The sequence shown here is derived from an EMBL/GenBank/DDBJ whole genome shotgun (WGS) entry which is preliminary data.</text>
</comment>
<keyword evidence="3" id="KW-1185">Reference proteome</keyword>
<protein>
    <submittedName>
        <fullName evidence="2">Uncharacterized protein</fullName>
    </submittedName>
</protein>
<organism evidence="2 3">
    <name type="scientific">Bagarius yarrelli</name>
    <name type="common">Goonch</name>
    <name type="synonym">Bagrus yarrelli</name>
    <dbReference type="NCBI Taxonomy" id="175774"/>
    <lineage>
        <taxon>Eukaryota</taxon>
        <taxon>Metazoa</taxon>
        <taxon>Chordata</taxon>
        <taxon>Craniata</taxon>
        <taxon>Vertebrata</taxon>
        <taxon>Euteleostomi</taxon>
        <taxon>Actinopterygii</taxon>
        <taxon>Neopterygii</taxon>
        <taxon>Teleostei</taxon>
        <taxon>Ostariophysi</taxon>
        <taxon>Siluriformes</taxon>
        <taxon>Sisoridae</taxon>
        <taxon>Sisorinae</taxon>
        <taxon>Bagarius</taxon>
    </lineage>
</organism>
<proteinExistence type="predicted"/>
<feature type="compositionally biased region" description="Polar residues" evidence="1">
    <location>
        <begin position="156"/>
        <end position="165"/>
    </location>
</feature>
<dbReference type="AlphaFoldDB" id="A0A556U1V0"/>
<gene>
    <name evidence="2" type="ORF">Baya_7377</name>
</gene>
<reference evidence="2 3" key="1">
    <citation type="journal article" date="2019" name="Genome Biol. Evol.">
        <title>Whole-Genome Sequencing of the Giant Devil Catfish, Bagarius yarrelli.</title>
        <authorList>
            <person name="Jiang W."/>
            <person name="Lv Y."/>
            <person name="Cheng L."/>
            <person name="Yang K."/>
            <person name="Chao B."/>
            <person name="Wang X."/>
            <person name="Li Y."/>
            <person name="Pan X."/>
            <person name="You X."/>
            <person name="Zhang Y."/>
            <person name="Yang J."/>
            <person name="Li J."/>
            <person name="Zhang X."/>
            <person name="Liu S."/>
            <person name="Sun C."/>
            <person name="Yang J."/>
            <person name="Shi Q."/>
        </authorList>
    </citation>
    <scope>NUCLEOTIDE SEQUENCE [LARGE SCALE GENOMIC DNA]</scope>
    <source>
        <strain evidence="2">JWS20170419001</strain>
        <tissue evidence="2">Muscle</tissue>
    </source>
</reference>